<evidence type="ECO:0000313" key="3">
    <source>
        <dbReference type="Proteomes" id="UP000281553"/>
    </source>
</evidence>
<name>A0A3P6U068_DIBLA</name>
<sequence>MGHGHSFKFEEANILPRRYNCVSRELLESRFAGPQSINERSDLEFPYCVLRPCLSRRISHVGRVGSSKNSDESEHNGRAITKPASNTDMEITAFNKSNAECQAITASIRTQTVAIGVDNYSTYADVRYEV</sequence>
<gene>
    <name evidence="2" type="ORF">DILT_LOCUS2381</name>
</gene>
<dbReference type="Proteomes" id="UP000281553">
    <property type="component" value="Unassembled WGS sequence"/>
</dbReference>
<dbReference type="AlphaFoldDB" id="A0A3P6U068"/>
<protein>
    <submittedName>
        <fullName evidence="2">Uncharacterized protein</fullName>
    </submittedName>
</protein>
<feature type="region of interest" description="Disordered" evidence="1">
    <location>
        <begin position="63"/>
        <end position="85"/>
    </location>
</feature>
<dbReference type="OrthoDB" id="6260682at2759"/>
<evidence type="ECO:0000313" key="2">
    <source>
        <dbReference type="EMBL" id="VDK72068.1"/>
    </source>
</evidence>
<dbReference type="EMBL" id="UYRU01042017">
    <property type="protein sequence ID" value="VDK72068.1"/>
    <property type="molecule type" value="Genomic_DNA"/>
</dbReference>
<reference evidence="2 3" key="1">
    <citation type="submission" date="2018-11" db="EMBL/GenBank/DDBJ databases">
        <authorList>
            <consortium name="Pathogen Informatics"/>
        </authorList>
    </citation>
    <scope>NUCLEOTIDE SEQUENCE [LARGE SCALE GENOMIC DNA]</scope>
</reference>
<proteinExistence type="predicted"/>
<keyword evidence="3" id="KW-1185">Reference proteome</keyword>
<evidence type="ECO:0000256" key="1">
    <source>
        <dbReference type="SAM" id="MobiDB-lite"/>
    </source>
</evidence>
<accession>A0A3P6U068</accession>
<organism evidence="2 3">
    <name type="scientific">Dibothriocephalus latus</name>
    <name type="common">Fish tapeworm</name>
    <name type="synonym">Diphyllobothrium latum</name>
    <dbReference type="NCBI Taxonomy" id="60516"/>
    <lineage>
        <taxon>Eukaryota</taxon>
        <taxon>Metazoa</taxon>
        <taxon>Spiralia</taxon>
        <taxon>Lophotrochozoa</taxon>
        <taxon>Platyhelminthes</taxon>
        <taxon>Cestoda</taxon>
        <taxon>Eucestoda</taxon>
        <taxon>Diphyllobothriidea</taxon>
        <taxon>Diphyllobothriidae</taxon>
        <taxon>Dibothriocephalus</taxon>
    </lineage>
</organism>